<dbReference type="Proteomes" id="UP000432089">
    <property type="component" value="Unassembled WGS sequence"/>
</dbReference>
<keyword evidence="2" id="KW-1185">Reference proteome</keyword>
<dbReference type="EMBL" id="VZDO01000002">
    <property type="protein sequence ID" value="KAB0682032.1"/>
    <property type="molecule type" value="Genomic_DNA"/>
</dbReference>
<evidence type="ECO:0000313" key="2">
    <source>
        <dbReference type="Proteomes" id="UP000432089"/>
    </source>
</evidence>
<dbReference type="RefSeq" id="WP_150968292.1">
    <property type="nucleotide sequence ID" value="NZ_VZDO01000002.1"/>
</dbReference>
<dbReference type="AlphaFoldDB" id="A0A7V7PSG5"/>
<protein>
    <submittedName>
        <fullName evidence="1">Uncharacterized protein</fullName>
    </submittedName>
</protein>
<evidence type="ECO:0000313" key="1">
    <source>
        <dbReference type="EMBL" id="KAB0682032.1"/>
    </source>
</evidence>
<accession>A0A7V7PSG5</accession>
<organism evidence="1 2">
    <name type="scientific">Plantimonas leprariae</name>
    <dbReference type="NCBI Taxonomy" id="2615207"/>
    <lineage>
        <taxon>Bacteria</taxon>
        <taxon>Pseudomonadati</taxon>
        <taxon>Pseudomonadota</taxon>
        <taxon>Alphaproteobacteria</taxon>
        <taxon>Hyphomicrobiales</taxon>
        <taxon>Aurantimonadaceae</taxon>
        <taxon>Plantimonas</taxon>
    </lineage>
</organism>
<comment type="caution">
    <text evidence="1">The sequence shown here is derived from an EMBL/GenBank/DDBJ whole genome shotgun (WGS) entry which is preliminary data.</text>
</comment>
<sequence>MDAVVRRTTRRETGRIAPRACDQRSRVGRQTIVSGMRSRSTSIDPISQSRASHSLHRNLIARMEAFGSAKPTRSVARNEAAFPQRLQRAVMMRFSRAA</sequence>
<proteinExistence type="predicted"/>
<reference evidence="1 2" key="1">
    <citation type="submission" date="2019-09" db="EMBL/GenBank/DDBJ databases">
        <title>YIM 132180 draft genome.</title>
        <authorList>
            <person name="Zhang K."/>
        </authorList>
    </citation>
    <scope>NUCLEOTIDE SEQUENCE [LARGE SCALE GENOMIC DNA]</scope>
    <source>
        <strain evidence="1 2">YIM 132180</strain>
    </source>
</reference>
<name>A0A7V7PSG5_9HYPH</name>
<gene>
    <name evidence="1" type="ORF">F6X38_04310</name>
</gene>